<feature type="compositionally biased region" description="Low complexity" evidence="1">
    <location>
        <begin position="8"/>
        <end position="21"/>
    </location>
</feature>
<feature type="region of interest" description="Disordered" evidence="1">
    <location>
        <begin position="940"/>
        <end position="998"/>
    </location>
</feature>
<evidence type="ECO:0000256" key="1">
    <source>
        <dbReference type="SAM" id="MobiDB-lite"/>
    </source>
</evidence>
<evidence type="ECO:0000313" key="2">
    <source>
        <dbReference type="EMBL" id="KAK4132731.1"/>
    </source>
</evidence>
<protein>
    <submittedName>
        <fullName evidence="2">Uncharacterized protein</fullName>
    </submittedName>
</protein>
<reference evidence="2" key="2">
    <citation type="submission" date="2023-05" db="EMBL/GenBank/DDBJ databases">
        <authorList>
            <consortium name="Lawrence Berkeley National Laboratory"/>
            <person name="Steindorff A."/>
            <person name="Hensen N."/>
            <person name="Bonometti L."/>
            <person name="Westerberg I."/>
            <person name="Brannstrom I.O."/>
            <person name="Guillou S."/>
            <person name="Cros-Aarteil S."/>
            <person name="Calhoun S."/>
            <person name="Haridas S."/>
            <person name="Kuo A."/>
            <person name="Mondo S."/>
            <person name="Pangilinan J."/>
            <person name="Riley R."/>
            <person name="Labutti K."/>
            <person name="Andreopoulos B."/>
            <person name="Lipzen A."/>
            <person name="Chen C."/>
            <person name="Yanf M."/>
            <person name="Daum C."/>
            <person name="Ng V."/>
            <person name="Clum A."/>
            <person name="Ohm R."/>
            <person name="Martin F."/>
            <person name="Silar P."/>
            <person name="Natvig D."/>
            <person name="Lalanne C."/>
            <person name="Gautier V."/>
            <person name="Ament-Velasquez S.L."/>
            <person name="Kruys A."/>
            <person name="Hutchinson M.I."/>
            <person name="Powell A.J."/>
            <person name="Barry K."/>
            <person name="Miller A.N."/>
            <person name="Grigoriev I.V."/>
            <person name="Debuchy R."/>
            <person name="Gladieux P."/>
            <person name="Thoren M.H."/>
            <person name="Johannesson H."/>
        </authorList>
    </citation>
    <scope>NUCLEOTIDE SEQUENCE</scope>
    <source>
        <strain evidence="2">CBS 123565</strain>
    </source>
</reference>
<dbReference type="EMBL" id="MU853416">
    <property type="protein sequence ID" value="KAK4132731.1"/>
    <property type="molecule type" value="Genomic_DNA"/>
</dbReference>
<dbReference type="Proteomes" id="UP001304895">
    <property type="component" value="Unassembled WGS sequence"/>
</dbReference>
<evidence type="ECO:0000313" key="3">
    <source>
        <dbReference type="Proteomes" id="UP001304895"/>
    </source>
</evidence>
<feature type="region of interest" description="Disordered" evidence="1">
    <location>
        <begin position="800"/>
        <end position="826"/>
    </location>
</feature>
<comment type="caution">
    <text evidence="2">The sequence shown here is derived from an EMBL/GenBank/DDBJ whole genome shotgun (WGS) entry which is preliminary data.</text>
</comment>
<accession>A0AAN6UHH1</accession>
<keyword evidence="3" id="KW-1185">Reference proteome</keyword>
<organism evidence="2 3">
    <name type="scientific">Trichocladium antarcticum</name>
    <dbReference type="NCBI Taxonomy" id="1450529"/>
    <lineage>
        <taxon>Eukaryota</taxon>
        <taxon>Fungi</taxon>
        <taxon>Dikarya</taxon>
        <taxon>Ascomycota</taxon>
        <taxon>Pezizomycotina</taxon>
        <taxon>Sordariomycetes</taxon>
        <taxon>Sordariomycetidae</taxon>
        <taxon>Sordariales</taxon>
        <taxon>Chaetomiaceae</taxon>
        <taxon>Trichocladium</taxon>
    </lineage>
</organism>
<feature type="region of interest" description="Disordered" evidence="1">
    <location>
        <begin position="1"/>
        <end position="24"/>
    </location>
</feature>
<reference evidence="2" key="1">
    <citation type="journal article" date="2023" name="Mol. Phylogenet. Evol.">
        <title>Genome-scale phylogeny and comparative genomics of the fungal order Sordariales.</title>
        <authorList>
            <person name="Hensen N."/>
            <person name="Bonometti L."/>
            <person name="Westerberg I."/>
            <person name="Brannstrom I.O."/>
            <person name="Guillou S."/>
            <person name="Cros-Aarteil S."/>
            <person name="Calhoun S."/>
            <person name="Haridas S."/>
            <person name="Kuo A."/>
            <person name="Mondo S."/>
            <person name="Pangilinan J."/>
            <person name="Riley R."/>
            <person name="LaButti K."/>
            <person name="Andreopoulos B."/>
            <person name="Lipzen A."/>
            <person name="Chen C."/>
            <person name="Yan M."/>
            <person name="Daum C."/>
            <person name="Ng V."/>
            <person name="Clum A."/>
            <person name="Steindorff A."/>
            <person name="Ohm R.A."/>
            <person name="Martin F."/>
            <person name="Silar P."/>
            <person name="Natvig D.O."/>
            <person name="Lalanne C."/>
            <person name="Gautier V."/>
            <person name="Ament-Velasquez S.L."/>
            <person name="Kruys A."/>
            <person name="Hutchinson M.I."/>
            <person name="Powell A.J."/>
            <person name="Barry K."/>
            <person name="Miller A.N."/>
            <person name="Grigoriev I.V."/>
            <person name="Debuchy R."/>
            <person name="Gladieux P."/>
            <person name="Hiltunen Thoren M."/>
            <person name="Johannesson H."/>
        </authorList>
    </citation>
    <scope>NUCLEOTIDE SEQUENCE</scope>
    <source>
        <strain evidence="2">CBS 123565</strain>
    </source>
</reference>
<dbReference type="AlphaFoldDB" id="A0AAN6UHH1"/>
<gene>
    <name evidence="2" type="ORF">BT67DRAFT_450874</name>
</gene>
<name>A0AAN6UHH1_9PEZI</name>
<proteinExistence type="predicted"/>
<sequence length="998" mass="110628">MPFWPFGTSARRATTTTTTSTTKRRRTANRARYALLLRSPRFRAYRGRADLAFKLTLAWFGLPVGPMGHESVVLAGEGGKGGFDWVGEEGRGEEEGEEGLRWLDGYGERGFGRDAERKPDPKLEAYYAAGELRWDGADEGGGLGLRGGEAVDEEDGEVVARESNTASDDGGDRQLVLRGGGLDGQLVSNVFKELHRAEATGQQPSRWSATDYFATTLYTPFGSDKTVPKRWLPLYGYQGIVWFRADSFYTFVDAVDRLLCLDNRAGIAYSLYLMDKDKQYNTRAAREAFRKDTRNNGLGIGCSGVGDYSHDHLAWIWVLDKFKGLLEDSGDGPEAYRHALFVAGPDDPVPWTWEPGPAAQVLKLALEWADVPEMNRPDVAYLRMPQNPRDVVFANQYGPWMANVCRVLAAGRIPGRPGYPAVPDAWFTIKGESEHSVLGSYGGLSFLPQLWEAIILEWEKKAGLVTLEARTSALMGDVSDRWHLHGVGCTSEYAASYIKHTDLDNPGKVVETMAGLVLDSKKIVSLELYLPGAGVSVVSDEPPNVVIPVRGTDELEPAFKPAMDLLIHYRKWLEQFPGVAPAANGLSIFPQFITLRPVYGKYSVGGLEQDFEAAALDLHLLDITTFRERMADMLCEYARNTQPFELPERYWIAITQGRRTPPQTAHSTVNHTAESKPKLLIGPDTTEAEWQLIRRMIVDQRLFVSFVDESDLPGKGKRPVTSPFGYRDIYTTPASVLYQALPQDGLEPPPARHFDWQLWNEDVTPELKTVLPWEEQPPSLTQRSALDEHPLRIAAAEPATIAAKQGQTQTGPGRPCARNTQGMQGFPGVTSIERGHALREYSYAHPLEVQMNRAIPINAPPVDALLNLQQDSVPVVSLNHHELRNLMLSRTRRCVPAILRHVTDAHTSVDCAGYKGRREHLATRHPELLDTLSAKRWDDYGWRIPPPPNGQPTQGIDGSGSDSGSDGATKRKRAPASAKGPAPKRLARNLITPTTHPY</sequence>